<gene>
    <name evidence="8" type="ORF">DD902_03270</name>
    <name evidence="9" type="ORF">DD924_05345</name>
    <name evidence="10" type="ORF">DV961_12445</name>
</gene>
<dbReference type="RefSeq" id="WP_014614102.1">
    <property type="nucleotide sequence ID" value="NZ_AP019372.1"/>
</dbReference>
<accession>A0A2A4EGX5</accession>
<evidence type="ECO:0000313" key="8">
    <source>
        <dbReference type="EMBL" id="PWZ76166.1"/>
    </source>
</evidence>
<dbReference type="EMBL" id="QEIT01000017">
    <property type="protein sequence ID" value="PWZ76166.1"/>
    <property type="molecule type" value="Genomic_DNA"/>
</dbReference>
<dbReference type="GO" id="GO:0090729">
    <property type="term" value="F:toxin activity"/>
    <property type="evidence" value="ECO:0007669"/>
    <property type="project" value="UniProtKB-KW"/>
</dbReference>
<organism evidence="9 11">
    <name type="scientific">Staphylococcus pseudintermedius</name>
    <dbReference type="NCBI Taxonomy" id="283734"/>
    <lineage>
        <taxon>Bacteria</taxon>
        <taxon>Bacillati</taxon>
        <taxon>Bacillota</taxon>
        <taxon>Bacilli</taxon>
        <taxon>Bacillales</taxon>
        <taxon>Staphylococcaceae</taxon>
        <taxon>Staphylococcus</taxon>
        <taxon>Staphylococcus intermedius group</taxon>
    </lineage>
</organism>
<reference evidence="11 12" key="1">
    <citation type="journal article" date="2018" name="Vet. Microbiol.">
        <title>Clonal diversity and geographic distribution of methicillin-resistant Staphylococcus pseudintermedius from Australian animals: Discovery of novel sequence types.</title>
        <authorList>
            <person name="Worthing K.A."/>
            <person name="Abraham S."/>
            <person name="Coombs G.W."/>
            <person name="Pang S."/>
            <person name="Saputra S."/>
            <person name="Jordan D."/>
            <person name="Trott D.J."/>
            <person name="Norris J.M."/>
        </authorList>
    </citation>
    <scope>NUCLEOTIDE SEQUENCE [LARGE SCALE GENOMIC DNA]</scope>
    <source>
        <strain evidence="8 12">ST525 1</strain>
        <strain evidence="9 11">ST71 3</strain>
    </source>
</reference>
<evidence type="ECO:0000256" key="4">
    <source>
        <dbReference type="ARBA" id="ARBA00022656"/>
    </source>
</evidence>
<evidence type="ECO:0000256" key="2">
    <source>
        <dbReference type="ARBA" id="ARBA00006367"/>
    </source>
</evidence>
<evidence type="ECO:0000313" key="11">
    <source>
        <dbReference type="Proteomes" id="UP000246351"/>
    </source>
</evidence>
<dbReference type="InterPro" id="IPR008846">
    <property type="entry name" value="PSMbeta"/>
</dbReference>
<dbReference type="AlphaFoldDB" id="A0A2A4EGX5"/>
<evidence type="ECO:0000313" key="9">
    <source>
        <dbReference type="EMBL" id="PWZ98944.1"/>
    </source>
</evidence>
<keyword evidence="4" id="KW-0800">Toxin</keyword>
<evidence type="ECO:0000256" key="3">
    <source>
        <dbReference type="ARBA" id="ARBA00022525"/>
    </source>
</evidence>
<dbReference type="GeneID" id="93825020"/>
<reference evidence="10" key="2">
    <citation type="journal article" date="2018" name="Vet. Microbiol.">
        <title>Methicillin-resistant staphylococci amongst veterinary personnel, personnel-owned pets, patients and the hospital environment of two small animal veterinary hospitals.</title>
        <authorList>
            <person name="Worthing K.A."/>
            <person name="Brown J."/>
            <person name="Gerber L."/>
            <person name="Abraham S."/>
            <person name="Trott D."/>
            <person name="Norris J.M."/>
        </authorList>
    </citation>
    <scope>NUCLEOTIDE SEQUENCE</scope>
    <source>
        <strain evidence="10">ST496-2</strain>
    </source>
</reference>
<dbReference type="GO" id="GO:0031640">
    <property type="term" value="P:killing of cells of another organism"/>
    <property type="evidence" value="ECO:0007669"/>
    <property type="project" value="UniProtKB-KW"/>
</dbReference>
<keyword evidence="5" id="KW-0354">Hemolysis</keyword>
<dbReference type="GO" id="GO:0005576">
    <property type="term" value="C:extracellular region"/>
    <property type="evidence" value="ECO:0007669"/>
    <property type="project" value="UniProtKB-SubCell"/>
</dbReference>
<dbReference type="Proteomes" id="UP000246351">
    <property type="component" value="Unassembled WGS sequence"/>
</dbReference>
<dbReference type="OrthoDB" id="2397642at2"/>
<evidence type="ECO:0000313" key="12">
    <source>
        <dbReference type="Proteomes" id="UP000246800"/>
    </source>
</evidence>
<evidence type="ECO:0000256" key="7">
    <source>
        <dbReference type="ARBA" id="ARBA00023026"/>
    </source>
</evidence>
<evidence type="ECO:0000256" key="1">
    <source>
        <dbReference type="ARBA" id="ARBA00004613"/>
    </source>
</evidence>
<name>A0A2A4EGX5_STAPS</name>
<keyword evidence="3" id="KW-0964">Secreted</keyword>
<protein>
    <submittedName>
        <fullName evidence="9">Beta-class phenol-soluble modulin</fullName>
    </submittedName>
</protein>
<dbReference type="EMBL" id="QQPC01000122">
    <property type="protein sequence ID" value="REA80205.1"/>
    <property type="molecule type" value="Genomic_DNA"/>
</dbReference>
<dbReference type="Proteomes" id="UP000256409">
    <property type="component" value="Unassembled WGS sequence"/>
</dbReference>
<evidence type="ECO:0000256" key="6">
    <source>
        <dbReference type="ARBA" id="ARBA00022852"/>
    </source>
</evidence>
<reference evidence="13" key="3">
    <citation type="journal article" date="2018" name="Vet. Microbiol.">
        <title>Molecular epidemiology of methicillin-resistant staphylococci amongst veterinary personnel, personnel-owned pets, patients and the hospital environment of two companion animal veterinary hospitals.</title>
        <authorList>
            <person name="Worthing K.A."/>
            <person name="Brown J."/>
            <person name="Gerber L."/>
            <person name="Abraham S."/>
            <person name="Trott D."/>
            <person name="Norris J.M."/>
        </authorList>
    </citation>
    <scope>NUCLEOTIDE SEQUENCE [LARGE SCALE GENOMIC DNA]</scope>
    <source>
        <strain evidence="13">ST496-2</strain>
    </source>
</reference>
<proteinExistence type="inferred from homology"/>
<comment type="caution">
    <text evidence="9">The sequence shown here is derived from an EMBL/GenBank/DDBJ whole genome shotgun (WGS) entry which is preliminary data.</text>
</comment>
<dbReference type="Proteomes" id="UP000246800">
    <property type="component" value="Unassembled WGS sequence"/>
</dbReference>
<comment type="subcellular location">
    <subcellularLocation>
        <location evidence="1">Secreted</location>
    </subcellularLocation>
</comment>
<dbReference type="Pfam" id="PF05480">
    <property type="entry name" value="PSMbeta"/>
    <property type="match status" value="1"/>
</dbReference>
<sequence length="45" mass="4769">MGDLFESITNIVTSAIQHDWVNMGAAIVATVQHGVELIAKLFGLG</sequence>
<evidence type="ECO:0000256" key="5">
    <source>
        <dbReference type="ARBA" id="ARBA00022735"/>
    </source>
</evidence>
<evidence type="ECO:0000313" key="13">
    <source>
        <dbReference type="Proteomes" id="UP000256409"/>
    </source>
</evidence>
<comment type="similarity">
    <text evidence="2">Belongs to the staphylococcal hemolytic protein family.</text>
</comment>
<keyword evidence="6" id="KW-0204">Cytolysis</keyword>
<evidence type="ECO:0000313" key="10">
    <source>
        <dbReference type="EMBL" id="REA80205.1"/>
    </source>
</evidence>
<keyword evidence="7" id="KW-0843">Virulence</keyword>
<dbReference type="EMBL" id="QEIV01000437">
    <property type="protein sequence ID" value="PWZ98944.1"/>
    <property type="molecule type" value="Genomic_DNA"/>
</dbReference>